<dbReference type="GO" id="GO:0008770">
    <property type="term" value="F:[acyl-carrier-protein] phosphodiesterase activity"/>
    <property type="evidence" value="ECO:0007669"/>
    <property type="project" value="InterPro"/>
</dbReference>
<dbReference type="Proteomes" id="UP000275461">
    <property type="component" value="Unassembled WGS sequence"/>
</dbReference>
<keyword evidence="4" id="KW-0276">Fatty acid metabolism</keyword>
<comment type="caution">
    <text evidence="5">The sequence shown here is derived from an EMBL/GenBank/DDBJ whole genome shotgun (WGS) entry which is preliminary data.</text>
</comment>
<sequence>MNHLAHLQLADGPAERLGNLLGDHVRGRLDPARWSGGVYRGLHLHRRIDSLADHHPAAARLRRRFPQGQRRYAGILLDLCHDHFLIRHWSALEDTPLREWTGQVYAELAESRSAMPAPLRDALPTMIERDWLRACTRLDGLEQVLARIAQRLRRPRPLLDAGAWLRPFYPELEGCFLELYPAVRATVSRERARLRVEMRASGRPAG</sequence>
<organism evidence="5 6">
    <name type="scientific">Alkalispirillum mobile</name>
    <dbReference type="NCBI Taxonomy" id="85925"/>
    <lineage>
        <taxon>Bacteria</taxon>
        <taxon>Pseudomonadati</taxon>
        <taxon>Pseudomonadota</taxon>
        <taxon>Gammaproteobacteria</taxon>
        <taxon>Chromatiales</taxon>
        <taxon>Ectothiorhodospiraceae</taxon>
        <taxon>Alkalispirillum</taxon>
    </lineage>
</organism>
<reference evidence="5 6" key="1">
    <citation type="submission" date="2018-10" db="EMBL/GenBank/DDBJ databases">
        <title>Genomic Encyclopedia of Type Strains, Phase IV (KMG-IV): sequencing the most valuable type-strain genomes for metagenomic binning, comparative biology and taxonomic classification.</title>
        <authorList>
            <person name="Goeker M."/>
        </authorList>
    </citation>
    <scope>NUCLEOTIDE SEQUENCE [LARGE SCALE GENOMIC DNA]</scope>
    <source>
        <strain evidence="5 6">DSM 12769</strain>
    </source>
</reference>
<keyword evidence="2" id="KW-0378">Hydrolase</keyword>
<keyword evidence="1" id="KW-0444">Lipid biosynthesis</keyword>
<dbReference type="Pfam" id="PF04336">
    <property type="entry name" value="ACP_PD"/>
    <property type="match status" value="1"/>
</dbReference>
<dbReference type="PANTHER" id="PTHR38764:SF1">
    <property type="entry name" value="ACYL CARRIER PROTEIN PHOSPHODIESTERASE"/>
    <property type="match status" value="1"/>
</dbReference>
<keyword evidence="4" id="KW-0275">Fatty acid biosynthesis</keyword>
<dbReference type="EMBL" id="RCDA01000002">
    <property type="protein sequence ID" value="RLK48587.1"/>
    <property type="molecule type" value="Genomic_DNA"/>
</dbReference>
<evidence type="ECO:0000256" key="1">
    <source>
        <dbReference type="ARBA" id="ARBA00022516"/>
    </source>
</evidence>
<dbReference type="PIRSF" id="PIRSF011489">
    <property type="entry name" value="DUF479"/>
    <property type="match status" value="1"/>
</dbReference>
<proteinExistence type="predicted"/>
<accession>A0A498C0N4</accession>
<evidence type="ECO:0000313" key="6">
    <source>
        <dbReference type="Proteomes" id="UP000275461"/>
    </source>
</evidence>
<evidence type="ECO:0000256" key="2">
    <source>
        <dbReference type="ARBA" id="ARBA00022801"/>
    </source>
</evidence>
<dbReference type="GO" id="GO:0006633">
    <property type="term" value="P:fatty acid biosynthetic process"/>
    <property type="evidence" value="ECO:0007669"/>
    <property type="project" value="UniProtKB-KW"/>
</dbReference>
<evidence type="ECO:0000256" key="3">
    <source>
        <dbReference type="ARBA" id="ARBA00023098"/>
    </source>
</evidence>
<dbReference type="InterPro" id="IPR007431">
    <property type="entry name" value="ACP_PD"/>
</dbReference>
<evidence type="ECO:0000256" key="4">
    <source>
        <dbReference type="ARBA" id="ARBA00023160"/>
    </source>
</evidence>
<keyword evidence="6" id="KW-1185">Reference proteome</keyword>
<keyword evidence="3" id="KW-0443">Lipid metabolism</keyword>
<protein>
    <submittedName>
        <fullName evidence="5">Acyl carrier protein phosphodiesterase</fullName>
    </submittedName>
</protein>
<evidence type="ECO:0000313" key="5">
    <source>
        <dbReference type="EMBL" id="RLK48587.1"/>
    </source>
</evidence>
<gene>
    <name evidence="5" type="ORF">DFR31_1692</name>
</gene>
<name>A0A498C0N4_9GAMM</name>
<dbReference type="AlphaFoldDB" id="A0A498C0N4"/>
<dbReference type="OrthoDB" id="8442777at2"/>
<dbReference type="RefSeq" id="WP_121442237.1">
    <property type="nucleotide sequence ID" value="NZ_RCDA01000002.1"/>
</dbReference>
<dbReference type="PANTHER" id="PTHR38764">
    <property type="entry name" value="ACYL CARRIER PROTEIN PHOSPHODIESTERASE"/>
    <property type="match status" value="1"/>
</dbReference>